<comment type="caution">
    <text evidence="1">The sequence shown here is derived from an EMBL/GenBank/DDBJ whole genome shotgun (WGS) entry which is preliminary data.</text>
</comment>
<organism evidence="1 2">
    <name type="scientific">Salipiger bermudensis (strain DSM 26914 / JCM 13377 / KCTC 12554 / HTCC2601)</name>
    <name type="common">Pelagibaca bermudensis</name>
    <dbReference type="NCBI Taxonomy" id="314265"/>
    <lineage>
        <taxon>Bacteria</taxon>
        <taxon>Pseudomonadati</taxon>
        <taxon>Pseudomonadota</taxon>
        <taxon>Alphaproteobacteria</taxon>
        <taxon>Rhodobacterales</taxon>
        <taxon>Roseobacteraceae</taxon>
        <taxon>Salipiger</taxon>
    </lineage>
</organism>
<proteinExistence type="predicted"/>
<sequence>MPYKAGLVTYPTTIAGIKRDTELVRAFNEFLRGNKEYDAYFKYVTADARPAVRYQMFFAKNASHKIQMSPKMQQIADLAFGIEEWDNPDYKKVIDFMEQHCSKLLEGKAVPAFFKSKIFVDHHCARLTGYKDPNKAATEAAKKLNLKDKKHVSVVKQIFLEALFGREAKIARLNKELEETRAKGSKGKGKRDVFAEMKAGRMIHA</sequence>
<accession>Q0FQF1</accession>
<gene>
    <name evidence="1" type="ORF">R2601_15752</name>
</gene>
<dbReference type="OrthoDB" id="7866202at2"/>
<dbReference type="HOGENOM" id="CLU_1336450_0_0_5"/>
<protein>
    <submittedName>
        <fullName evidence="1">Uncharacterized protein</fullName>
    </submittedName>
</protein>
<dbReference type="GeneID" id="92505001"/>
<dbReference type="EMBL" id="AATQ01000014">
    <property type="protein sequence ID" value="EAU46500.1"/>
    <property type="molecule type" value="Genomic_DNA"/>
</dbReference>
<evidence type="ECO:0000313" key="2">
    <source>
        <dbReference type="Proteomes" id="UP000006230"/>
    </source>
</evidence>
<evidence type="ECO:0000313" key="1">
    <source>
        <dbReference type="EMBL" id="EAU46500.1"/>
    </source>
</evidence>
<dbReference type="Proteomes" id="UP000006230">
    <property type="component" value="Unassembled WGS sequence"/>
</dbReference>
<dbReference type="RefSeq" id="WP_007796259.1">
    <property type="nucleotide sequence ID" value="NZ_DS022276.1"/>
</dbReference>
<reference evidence="1 2" key="1">
    <citation type="journal article" date="2010" name="J. Bacteriol.">
        <title>Genome sequences of Pelagibaca bermudensis HTCC2601T and Maritimibacter alkaliphilus HTCC2654T, the type strains of two marine Roseobacter genera.</title>
        <authorList>
            <person name="Thrash J.C."/>
            <person name="Cho J.C."/>
            <person name="Ferriera S."/>
            <person name="Johnson J."/>
            <person name="Vergin K.L."/>
            <person name="Giovannoni S.J."/>
        </authorList>
    </citation>
    <scope>NUCLEOTIDE SEQUENCE [LARGE SCALE GENOMIC DNA]</scope>
    <source>
        <strain evidence="2">DSM 26914 / JCM 13377 / KCTC 12554 / HTCC2601</strain>
    </source>
</reference>
<name>Q0FQF1_SALBH</name>
<dbReference type="AlphaFoldDB" id="Q0FQF1"/>
<keyword evidence="2" id="KW-1185">Reference proteome</keyword>